<dbReference type="OrthoDB" id="6601393at2759"/>
<dbReference type="Pfam" id="PF00646">
    <property type="entry name" value="F-box"/>
    <property type="match status" value="1"/>
</dbReference>
<evidence type="ECO:0000313" key="3">
    <source>
        <dbReference type="Proteomes" id="UP000006514"/>
    </source>
</evidence>
<reference evidence="3" key="1">
    <citation type="journal article" date="2012" name="Science">
        <title>The Paleozoic origin of enzymatic lignin decomposition reconstructed from 31 fungal genomes.</title>
        <authorList>
            <person name="Floudas D."/>
            <person name="Binder M."/>
            <person name="Riley R."/>
            <person name="Barry K."/>
            <person name="Blanchette R.A."/>
            <person name="Henrissat B."/>
            <person name="Martinez A.T."/>
            <person name="Otillar R."/>
            <person name="Spatafora J.W."/>
            <person name="Yadav J.S."/>
            <person name="Aerts A."/>
            <person name="Benoit I."/>
            <person name="Boyd A."/>
            <person name="Carlson A."/>
            <person name="Copeland A."/>
            <person name="Coutinho P.M."/>
            <person name="de Vries R.P."/>
            <person name="Ferreira P."/>
            <person name="Findley K."/>
            <person name="Foster B."/>
            <person name="Gaskell J."/>
            <person name="Glotzer D."/>
            <person name="Gorecki P."/>
            <person name="Heitman J."/>
            <person name="Hesse C."/>
            <person name="Hori C."/>
            <person name="Igarashi K."/>
            <person name="Jurgens J.A."/>
            <person name="Kallen N."/>
            <person name="Kersten P."/>
            <person name="Kohler A."/>
            <person name="Kuees U."/>
            <person name="Kumar T.K.A."/>
            <person name="Kuo A."/>
            <person name="LaButti K."/>
            <person name="Larrondo L.F."/>
            <person name="Lindquist E."/>
            <person name="Ling A."/>
            <person name="Lombard V."/>
            <person name="Lucas S."/>
            <person name="Lundell T."/>
            <person name="Martin R."/>
            <person name="McLaughlin D.J."/>
            <person name="Morgenstern I."/>
            <person name="Morin E."/>
            <person name="Murat C."/>
            <person name="Nagy L.G."/>
            <person name="Nolan M."/>
            <person name="Ohm R.A."/>
            <person name="Patyshakuliyeva A."/>
            <person name="Rokas A."/>
            <person name="Ruiz-Duenas F.J."/>
            <person name="Sabat G."/>
            <person name="Salamov A."/>
            <person name="Samejima M."/>
            <person name="Schmutz J."/>
            <person name="Slot J.C."/>
            <person name="St John F."/>
            <person name="Stenlid J."/>
            <person name="Sun H."/>
            <person name="Sun S."/>
            <person name="Syed K."/>
            <person name="Tsang A."/>
            <person name="Wiebenga A."/>
            <person name="Young D."/>
            <person name="Pisabarro A."/>
            <person name="Eastwood D.C."/>
            <person name="Martin F."/>
            <person name="Cullen D."/>
            <person name="Grigoriev I.V."/>
            <person name="Hibbett D.S."/>
        </authorList>
    </citation>
    <scope>NUCLEOTIDE SEQUENCE [LARGE SCALE GENOMIC DNA]</scope>
    <source>
        <strain evidence="3">TFB10046</strain>
    </source>
</reference>
<evidence type="ECO:0000313" key="2">
    <source>
        <dbReference type="EMBL" id="EJD33900.1"/>
    </source>
</evidence>
<feature type="domain" description="F-box" evidence="1">
    <location>
        <begin position="8"/>
        <end position="41"/>
    </location>
</feature>
<gene>
    <name evidence="2" type="ORF">AURDEDRAFT_131448</name>
</gene>
<dbReference type="InterPro" id="IPR001810">
    <property type="entry name" value="F-box_dom"/>
</dbReference>
<dbReference type="KEGG" id="adl:AURDEDRAFT_131448"/>
<dbReference type="InParanoid" id="J0WNE1"/>
<dbReference type="InterPro" id="IPR036047">
    <property type="entry name" value="F-box-like_dom_sf"/>
</dbReference>
<sequence length="481" mass="54369">MTGPVFVLPDDILHCVLDCFDLAQLWSAARVSRQFYRASRRAGMYVHRTIRGSAPEIDTWTEVVAHAIDRDLRIALSVRLLGGSEDRDALHRLFSEIRKALPVLLFLSIQASESHYVELWNQLQDPAPCLRSLTFRSAGSGTIKPPIGLFAGNAPVLRNLGCGLDSLGGQKSPALSNVTRFCTWDCERSQKVSLAHHFHSLQHLMVRFDCDDHIFPPSQVDLTGVTLRSLVSKNVGWADICFFAAHRLPGLTPPEHGKLGSFDEPLGSCCEAHEGGNISVNIVNRCVGFPEGRIRIIPSHGAWRRSYHMSTGELDILRKPGMGLRLEYLRLRCHDIPWIFDCIVELFGLRRIRVDIHWEWQNRVSLAIPIHEHWNTQCPELESVSLHWDQPPTSEPVLDTTTVVRFARGLRTRRRPTLRLGDDDQGRPFKFDRDLLGCGVFSAIHRIPCGMGVILDQFDGDHWNDELAMAANKYLLHSLPW</sequence>
<dbReference type="AlphaFoldDB" id="J0WNE1"/>
<dbReference type="EMBL" id="JH688053">
    <property type="protein sequence ID" value="EJD33900.1"/>
    <property type="molecule type" value="Genomic_DNA"/>
</dbReference>
<organism evidence="2 3">
    <name type="scientific">Auricularia subglabra (strain TFB-10046 / SS5)</name>
    <name type="common">White-rot fungus</name>
    <name type="synonym">Auricularia delicata (strain TFB10046)</name>
    <dbReference type="NCBI Taxonomy" id="717982"/>
    <lineage>
        <taxon>Eukaryota</taxon>
        <taxon>Fungi</taxon>
        <taxon>Dikarya</taxon>
        <taxon>Basidiomycota</taxon>
        <taxon>Agaricomycotina</taxon>
        <taxon>Agaricomycetes</taxon>
        <taxon>Auriculariales</taxon>
        <taxon>Auriculariaceae</taxon>
        <taxon>Auricularia</taxon>
    </lineage>
</organism>
<protein>
    <recommendedName>
        <fullName evidence="1">F-box domain-containing protein</fullName>
    </recommendedName>
</protein>
<dbReference type="CDD" id="cd09917">
    <property type="entry name" value="F-box_SF"/>
    <property type="match status" value="1"/>
</dbReference>
<proteinExistence type="predicted"/>
<dbReference type="SUPFAM" id="SSF81383">
    <property type="entry name" value="F-box domain"/>
    <property type="match status" value="1"/>
</dbReference>
<keyword evidence="3" id="KW-1185">Reference proteome</keyword>
<dbReference type="Proteomes" id="UP000006514">
    <property type="component" value="Unassembled WGS sequence"/>
</dbReference>
<evidence type="ECO:0000259" key="1">
    <source>
        <dbReference type="Pfam" id="PF00646"/>
    </source>
</evidence>
<name>J0WNE1_AURST</name>
<accession>J0WNE1</accession>